<feature type="transmembrane region" description="Helical" evidence="2">
    <location>
        <begin position="129"/>
        <end position="153"/>
    </location>
</feature>
<dbReference type="FunCoup" id="F1A607">
    <property type="interactions" value="743"/>
</dbReference>
<dbReference type="VEuPathDB" id="AmoebaDB:DICPUDRAFT_51887"/>
<feature type="transmembrane region" description="Helical" evidence="2">
    <location>
        <begin position="9"/>
        <end position="28"/>
    </location>
</feature>
<feature type="compositionally biased region" description="Polar residues" evidence="1">
    <location>
        <begin position="201"/>
        <end position="212"/>
    </location>
</feature>
<dbReference type="AlphaFoldDB" id="F1A607"/>
<gene>
    <name evidence="3" type="ORF">DICPUDRAFT_51887</name>
</gene>
<proteinExistence type="predicted"/>
<feature type="transmembrane region" description="Helical" evidence="2">
    <location>
        <begin position="48"/>
        <end position="68"/>
    </location>
</feature>
<feature type="transmembrane region" description="Helical" evidence="2">
    <location>
        <begin position="101"/>
        <end position="123"/>
    </location>
</feature>
<evidence type="ECO:0000256" key="2">
    <source>
        <dbReference type="SAM" id="Phobius"/>
    </source>
</evidence>
<keyword evidence="2" id="KW-1133">Transmembrane helix</keyword>
<organism evidence="3 4">
    <name type="scientific">Dictyostelium purpureum</name>
    <name type="common">Slime mold</name>
    <dbReference type="NCBI Taxonomy" id="5786"/>
    <lineage>
        <taxon>Eukaryota</taxon>
        <taxon>Amoebozoa</taxon>
        <taxon>Evosea</taxon>
        <taxon>Eumycetozoa</taxon>
        <taxon>Dictyostelia</taxon>
        <taxon>Dictyosteliales</taxon>
        <taxon>Dictyosteliaceae</taxon>
        <taxon>Dictyostelium</taxon>
    </lineage>
</organism>
<evidence type="ECO:0000313" key="4">
    <source>
        <dbReference type="Proteomes" id="UP000001064"/>
    </source>
</evidence>
<evidence type="ECO:0000256" key="1">
    <source>
        <dbReference type="SAM" id="MobiDB-lite"/>
    </source>
</evidence>
<keyword evidence="2" id="KW-0472">Membrane</keyword>
<sequence>MGAIGKTKIILWLGTIVLMLAGSLGMIIYNKPLELQGLGTKSIAGKVWFNAVIALHAIYLIGVGFEIISRTYLMMVGSTCSEQRRGFLCCFVYSMSTWWKLMVILGVISFIILAGLTALIIALEGFAKIKIIRLAITDAVSLVQILFSTISFVTSRKTQRVQDEEEEALHGAKKPEEMKSQSTTSSPSTAPPCMIVDEKPSQSPILSKSSEPSAVLPA</sequence>
<feature type="compositionally biased region" description="Basic and acidic residues" evidence="1">
    <location>
        <begin position="168"/>
        <end position="179"/>
    </location>
</feature>
<reference evidence="4" key="1">
    <citation type="journal article" date="2011" name="Genome Biol.">
        <title>Comparative genomics of the social amoebae Dictyostelium discoideum and Dictyostelium purpureum.</title>
        <authorList>
            <consortium name="US DOE Joint Genome Institute (JGI-PGF)"/>
            <person name="Sucgang R."/>
            <person name="Kuo A."/>
            <person name="Tian X."/>
            <person name="Salerno W."/>
            <person name="Parikh A."/>
            <person name="Feasley C.L."/>
            <person name="Dalin E."/>
            <person name="Tu H."/>
            <person name="Huang E."/>
            <person name="Barry K."/>
            <person name="Lindquist E."/>
            <person name="Shapiro H."/>
            <person name="Bruce D."/>
            <person name="Schmutz J."/>
            <person name="Salamov A."/>
            <person name="Fey P."/>
            <person name="Gaudet P."/>
            <person name="Anjard C."/>
            <person name="Babu M.M."/>
            <person name="Basu S."/>
            <person name="Bushmanova Y."/>
            <person name="van der Wel H."/>
            <person name="Katoh-Kurasawa M."/>
            <person name="Dinh C."/>
            <person name="Coutinho P.M."/>
            <person name="Saito T."/>
            <person name="Elias M."/>
            <person name="Schaap P."/>
            <person name="Kay R.R."/>
            <person name="Henrissat B."/>
            <person name="Eichinger L."/>
            <person name="Rivero F."/>
            <person name="Putnam N.H."/>
            <person name="West C.M."/>
            <person name="Loomis W.F."/>
            <person name="Chisholm R.L."/>
            <person name="Shaulsky G."/>
            <person name="Strassmann J.E."/>
            <person name="Queller D.C."/>
            <person name="Kuspa A."/>
            <person name="Grigoriev I.V."/>
        </authorList>
    </citation>
    <scope>NUCLEOTIDE SEQUENCE [LARGE SCALE GENOMIC DNA]</scope>
    <source>
        <strain evidence="4">QSDP1</strain>
    </source>
</reference>
<name>F1A607_DICPU</name>
<dbReference type="EMBL" id="GL871660">
    <property type="protein sequence ID" value="EGC28371.1"/>
    <property type="molecule type" value="Genomic_DNA"/>
</dbReference>
<feature type="region of interest" description="Disordered" evidence="1">
    <location>
        <begin position="163"/>
        <end position="218"/>
    </location>
</feature>
<dbReference type="Proteomes" id="UP000001064">
    <property type="component" value="Unassembled WGS sequence"/>
</dbReference>
<feature type="compositionally biased region" description="Low complexity" evidence="1">
    <location>
        <begin position="180"/>
        <end position="192"/>
    </location>
</feature>
<evidence type="ECO:0008006" key="5">
    <source>
        <dbReference type="Google" id="ProtNLM"/>
    </source>
</evidence>
<keyword evidence="2" id="KW-0812">Transmembrane</keyword>
<accession>F1A607</accession>
<dbReference type="OMA" id="SRAYLMM"/>
<protein>
    <recommendedName>
        <fullName evidence="5">Transmembrane protein</fullName>
    </recommendedName>
</protein>
<evidence type="ECO:0000313" key="3">
    <source>
        <dbReference type="EMBL" id="EGC28371.1"/>
    </source>
</evidence>
<dbReference type="GeneID" id="10511056"/>
<dbReference type="KEGG" id="dpp:DICPUDRAFT_51887"/>
<dbReference type="eggNOG" id="ENOG502RAE8">
    <property type="taxonomic scope" value="Eukaryota"/>
</dbReference>
<keyword evidence="4" id="KW-1185">Reference proteome</keyword>
<dbReference type="InParanoid" id="F1A607"/>
<dbReference type="OrthoDB" id="16081at2759"/>
<dbReference type="RefSeq" id="XP_003295101.1">
    <property type="nucleotide sequence ID" value="XM_003295053.1"/>
</dbReference>